<reference evidence="2" key="1">
    <citation type="submission" date="2017-04" db="EMBL/GenBank/DDBJ databases">
        <authorList>
            <person name="Varghese N."/>
            <person name="Submissions S."/>
        </authorList>
    </citation>
    <scope>NUCLEOTIDE SEQUENCE [LARGE SCALE GENOMIC DNA]</scope>
    <source>
        <strain evidence="2">DSM 16537</strain>
    </source>
</reference>
<organism evidence="1 2">
    <name type="scientific">Aquiflexum balticum DSM 16537</name>
    <dbReference type="NCBI Taxonomy" id="758820"/>
    <lineage>
        <taxon>Bacteria</taxon>
        <taxon>Pseudomonadati</taxon>
        <taxon>Bacteroidota</taxon>
        <taxon>Cytophagia</taxon>
        <taxon>Cytophagales</taxon>
        <taxon>Cyclobacteriaceae</taxon>
        <taxon>Aquiflexum</taxon>
    </lineage>
</organism>
<name>A0A1W2HA26_9BACT</name>
<gene>
    <name evidence="1" type="ORF">SAMN00777080_4203</name>
</gene>
<keyword evidence="2" id="KW-1185">Reference proteome</keyword>
<sequence>MIEVDFDRTPNKITSDHFPESAGFSKLNLVMPEITGRKIDFLMK</sequence>
<proteinExistence type="predicted"/>
<dbReference type="AlphaFoldDB" id="A0A1W2HA26"/>
<evidence type="ECO:0000313" key="1">
    <source>
        <dbReference type="EMBL" id="SMD45548.1"/>
    </source>
</evidence>
<dbReference type="Proteomes" id="UP000192333">
    <property type="component" value="Chromosome I"/>
</dbReference>
<protein>
    <submittedName>
        <fullName evidence="1">Uncharacterized protein</fullName>
    </submittedName>
</protein>
<dbReference type="EMBL" id="LT838813">
    <property type="protein sequence ID" value="SMD45548.1"/>
    <property type="molecule type" value="Genomic_DNA"/>
</dbReference>
<evidence type="ECO:0000313" key="2">
    <source>
        <dbReference type="Proteomes" id="UP000192333"/>
    </source>
</evidence>
<accession>A0A1W2HA26</accession>